<reference evidence="1" key="1">
    <citation type="submission" date="2021-02" db="EMBL/GenBank/DDBJ databases">
        <authorList>
            <person name="Nowell W R."/>
        </authorList>
    </citation>
    <scope>NUCLEOTIDE SEQUENCE</scope>
    <source>
        <strain evidence="1">Ploen Becks lab</strain>
    </source>
</reference>
<evidence type="ECO:0000313" key="1">
    <source>
        <dbReference type="EMBL" id="CAF0816084.1"/>
    </source>
</evidence>
<gene>
    <name evidence="1" type="ORF">OXX778_LOCUS7218</name>
</gene>
<accession>A0A813TQY8</accession>
<keyword evidence="2" id="KW-1185">Reference proteome</keyword>
<protein>
    <submittedName>
        <fullName evidence="1">Uncharacterized protein</fullName>
    </submittedName>
</protein>
<sequence length="155" mass="18074">MCEKQNVPSLEKLYEFSSDILRDSLVDIINKSSDSSFKIHSLALLNVSDVPSELKIESSLDNLLKKLKSKFVRLNMGEEISLKNDDFDDLESLNEKKNDDIDLLDYKIENDKFESNESQFDFFYIENKNNDDFDLLECVNTNKIKDDFDLIKNLK</sequence>
<organism evidence="1 2">
    <name type="scientific">Brachionus calyciflorus</name>
    <dbReference type="NCBI Taxonomy" id="104777"/>
    <lineage>
        <taxon>Eukaryota</taxon>
        <taxon>Metazoa</taxon>
        <taxon>Spiralia</taxon>
        <taxon>Gnathifera</taxon>
        <taxon>Rotifera</taxon>
        <taxon>Eurotatoria</taxon>
        <taxon>Monogononta</taxon>
        <taxon>Pseudotrocha</taxon>
        <taxon>Ploima</taxon>
        <taxon>Brachionidae</taxon>
        <taxon>Brachionus</taxon>
    </lineage>
</organism>
<name>A0A813TQY8_9BILA</name>
<dbReference type="AlphaFoldDB" id="A0A813TQY8"/>
<dbReference type="OrthoDB" id="10623051at2759"/>
<dbReference type="EMBL" id="CAJNOC010000909">
    <property type="protein sequence ID" value="CAF0816084.1"/>
    <property type="molecule type" value="Genomic_DNA"/>
</dbReference>
<evidence type="ECO:0000313" key="2">
    <source>
        <dbReference type="Proteomes" id="UP000663879"/>
    </source>
</evidence>
<dbReference type="Proteomes" id="UP000663879">
    <property type="component" value="Unassembled WGS sequence"/>
</dbReference>
<proteinExistence type="predicted"/>
<comment type="caution">
    <text evidence="1">The sequence shown here is derived from an EMBL/GenBank/DDBJ whole genome shotgun (WGS) entry which is preliminary data.</text>
</comment>